<protein>
    <recommendedName>
        <fullName evidence="3">RepB family plasmid replication initiator protein</fullName>
    </recommendedName>
</protein>
<organism evidence="1 2">
    <name type="scientific">Pedobacter gandavensis</name>
    <dbReference type="NCBI Taxonomy" id="2679963"/>
    <lineage>
        <taxon>Bacteria</taxon>
        <taxon>Pseudomonadati</taxon>
        <taxon>Bacteroidota</taxon>
        <taxon>Sphingobacteriia</taxon>
        <taxon>Sphingobacteriales</taxon>
        <taxon>Sphingobacteriaceae</taxon>
        <taxon>Pedobacter</taxon>
    </lineage>
</organism>
<keyword evidence="2" id="KW-1185">Reference proteome</keyword>
<evidence type="ECO:0000313" key="2">
    <source>
        <dbReference type="Proteomes" id="UP000636110"/>
    </source>
</evidence>
<reference evidence="1 2" key="1">
    <citation type="submission" date="2019-11" db="EMBL/GenBank/DDBJ databases">
        <title>Description of Pedobacter sp. LMG 31462T.</title>
        <authorList>
            <person name="Carlier A."/>
            <person name="Qi S."/>
            <person name="Vandamme P."/>
        </authorList>
    </citation>
    <scope>NUCLEOTIDE SEQUENCE [LARGE SCALE GENOMIC DNA]</scope>
    <source>
        <strain evidence="1 2">LMG 31462</strain>
    </source>
</reference>
<gene>
    <name evidence="1" type="ORF">GM920_22760</name>
</gene>
<evidence type="ECO:0008006" key="3">
    <source>
        <dbReference type="Google" id="ProtNLM"/>
    </source>
</evidence>
<accession>A0ABR6F2I3</accession>
<sequence length="220" mass="25391">MKNKHNYQAVISAKATLSSVNVGLLYSFMIKRIAKGYSTSEVSFLMGHHTDYIKQKEELISIGFTFEDMHCFRQAVEEKSLTGLISNFEDLKTMGSYQLLKTSDPIKTEIKMIRFEKDGREIPIFHLVENNKMENHSKISEQQIAAEVTAKLNVLFEGQMFYKPQSPLQIYQECRNTLSETLAPRHLQAALLTLTKKKDFPKLKRIKSKDHGSMYEKVFD</sequence>
<proteinExistence type="predicted"/>
<evidence type="ECO:0000313" key="1">
    <source>
        <dbReference type="EMBL" id="MBB2151734.1"/>
    </source>
</evidence>
<dbReference type="RefSeq" id="WP_182961701.1">
    <property type="nucleotide sequence ID" value="NZ_WNXC01000011.1"/>
</dbReference>
<dbReference type="Proteomes" id="UP000636110">
    <property type="component" value="Unassembled WGS sequence"/>
</dbReference>
<comment type="caution">
    <text evidence="1">The sequence shown here is derived from an EMBL/GenBank/DDBJ whole genome shotgun (WGS) entry which is preliminary data.</text>
</comment>
<name>A0ABR6F2I3_9SPHI</name>
<dbReference type="EMBL" id="WNXC01000011">
    <property type="protein sequence ID" value="MBB2151734.1"/>
    <property type="molecule type" value="Genomic_DNA"/>
</dbReference>